<keyword evidence="3" id="KW-1185">Reference proteome</keyword>
<reference evidence="2 3" key="1">
    <citation type="submission" date="2016-10" db="EMBL/GenBank/DDBJ databases">
        <authorList>
            <person name="de Groot N.N."/>
        </authorList>
    </citation>
    <scope>NUCLEOTIDE SEQUENCE [LARGE SCALE GENOMIC DNA]</scope>
    <source>
        <strain evidence="2 3">DSM 44945</strain>
    </source>
</reference>
<dbReference type="GO" id="GO:0016747">
    <property type="term" value="F:acyltransferase activity, transferring groups other than amino-acyl groups"/>
    <property type="evidence" value="ECO:0007669"/>
    <property type="project" value="InterPro"/>
</dbReference>
<dbReference type="Proteomes" id="UP000198661">
    <property type="component" value="Unassembled WGS sequence"/>
</dbReference>
<dbReference type="Pfam" id="PF00583">
    <property type="entry name" value="Acetyltransf_1"/>
    <property type="match status" value="1"/>
</dbReference>
<sequence length="97" mass="11109">MWGSFDNKTLVGIAGFVRQTLIETRHRDHVWGVYVRPEHQGKGVATRMMEALITWVKALPGLEIITFTVVSENRPAKALYKKLGFQKYGTYPRSMQV</sequence>
<dbReference type="Gene3D" id="3.40.630.30">
    <property type="match status" value="1"/>
</dbReference>
<protein>
    <submittedName>
        <fullName evidence="2">Acetyltransferase (GNAT) family protein</fullName>
    </submittedName>
</protein>
<evidence type="ECO:0000313" key="2">
    <source>
        <dbReference type="EMBL" id="SFF90864.1"/>
    </source>
</evidence>
<dbReference type="RefSeq" id="WP_092037046.1">
    <property type="nucleotide sequence ID" value="NZ_FOOK01000008.1"/>
</dbReference>
<evidence type="ECO:0000313" key="3">
    <source>
        <dbReference type="Proteomes" id="UP000198661"/>
    </source>
</evidence>
<gene>
    <name evidence="2" type="ORF">SAMN04488025_10864</name>
</gene>
<dbReference type="InterPro" id="IPR016181">
    <property type="entry name" value="Acyl_CoA_acyltransferase"/>
</dbReference>
<dbReference type="EMBL" id="FOOK01000008">
    <property type="protein sequence ID" value="SFF90864.1"/>
    <property type="molecule type" value="Genomic_DNA"/>
</dbReference>
<dbReference type="PANTHER" id="PTHR43072">
    <property type="entry name" value="N-ACETYLTRANSFERASE"/>
    <property type="match status" value="1"/>
</dbReference>
<dbReference type="CDD" id="cd04301">
    <property type="entry name" value="NAT_SF"/>
    <property type="match status" value="1"/>
</dbReference>
<keyword evidence="2" id="KW-0808">Transferase</keyword>
<evidence type="ECO:0000259" key="1">
    <source>
        <dbReference type="PROSITE" id="PS51186"/>
    </source>
</evidence>
<dbReference type="InterPro" id="IPR000182">
    <property type="entry name" value="GNAT_dom"/>
</dbReference>
<feature type="domain" description="N-acetyltransferase" evidence="1">
    <location>
        <begin position="1"/>
        <end position="97"/>
    </location>
</feature>
<accession>A0A1I2MH97</accession>
<name>A0A1I2MH97_9BACL</name>
<dbReference type="OrthoDB" id="9799092at2"/>
<dbReference type="AlphaFoldDB" id="A0A1I2MH97"/>
<dbReference type="STRING" id="201973.SAMN04488025_10864"/>
<dbReference type="SUPFAM" id="SSF55729">
    <property type="entry name" value="Acyl-CoA N-acyltransferases (Nat)"/>
    <property type="match status" value="1"/>
</dbReference>
<organism evidence="2 3">
    <name type="scientific">Planifilum fulgidum</name>
    <dbReference type="NCBI Taxonomy" id="201973"/>
    <lineage>
        <taxon>Bacteria</taxon>
        <taxon>Bacillati</taxon>
        <taxon>Bacillota</taxon>
        <taxon>Bacilli</taxon>
        <taxon>Bacillales</taxon>
        <taxon>Thermoactinomycetaceae</taxon>
        <taxon>Planifilum</taxon>
    </lineage>
</organism>
<dbReference type="PROSITE" id="PS51186">
    <property type="entry name" value="GNAT"/>
    <property type="match status" value="1"/>
</dbReference>
<proteinExistence type="predicted"/>